<sequence>MSKLFFKYLSVGIVNTMLHWVVFAWLVYKEDFSQATSNLYAFSIAVTFSYFANSYMTFEKKPTTLRYIAFVAFMGALSYASGLLADRISLTPILTLITFSAISLIVGFFYSKLIVFKDKK</sequence>
<dbReference type="GO" id="GO:0005886">
    <property type="term" value="C:plasma membrane"/>
    <property type="evidence" value="ECO:0007669"/>
    <property type="project" value="TreeGrafter"/>
</dbReference>
<name>A0A109KQS2_PSEFL</name>
<dbReference type="InterPro" id="IPR007267">
    <property type="entry name" value="GtrA_DPMS_TM"/>
</dbReference>
<keyword evidence="2 7" id="KW-0813">Transport</keyword>
<evidence type="ECO:0000256" key="4">
    <source>
        <dbReference type="ARBA" id="ARBA00022989"/>
    </source>
</evidence>
<evidence type="ECO:0000256" key="7">
    <source>
        <dbReference type="PIRNR" id="PIRNR006298"/>
    </source>
</evidence>
<dbReference type="EMBL" id="LCYC01000048">
    <property type="protein sequence ID" value="KWV73627.1"/>
    <property type="molecule type" value="Genomic_DNA"/>
</dbReference>
<evidence type="ECO:0000256" key="6">
    <source>
        <dbReference type="ARBA" id="ARBA00025595"/>
    </source>
</evidence>
<dbReference type="Proteomes" id="UP000063434">
    <property type="component" value="Unassembled WGS sequence"/>
</dbReference>
<protein>
    <recommendedName>
        <fullName evidence="7">Bactoprenol-linked glucose translocase</fullName>
    </recommendedName>
</protein>
<feature type="domain" description="GtrA/DPMS transmembrane" evidence="9">
    <location>
        <begin position="7"/>
        <end position="116"/>
    </location>
</feature>
<feature type="transmembrane region" description="Helical" evidence="8">
    <location>
        <begin position="65"/>
        <end position="84"/>
    </location>
</feature>
<keyword evidence="3 8" id="KW-0812">Transmembrane</keyword>
<dbReference type="AlphaFoldDB" id="A0A109KQS2"/>
<organism evidence="10 11">
    <name type="scientific">Pseudomonas fluorescens</name>
    <dbReference type="NCBI Taxonomy" id="294"/>
    <lineage>
        <taxon>Bacteria</taxon>
        <taxon>Pseudomonadati</taxon>
        <taxon>Pseudomonadota</taxon>
        <taxon>Gammaproteobacteria</taxon>
        <taxon>Pseudomonadales</taxon>
        <taxon>Pseudomonadaceae</taxon>
        <taxon>Pseudomonas</taxon>
    </lineage>
</organism>
<dbReference type="InterPro" id="IPR051401">
    <property type="entry name" value="GtrA_CellWall_Glycosyl"/>
</dbReference>
<gene>
    <name evidence="10" type="ORF">PFL603g_03738</name>
</gene>
<comment type="subcellular location">
    <subcellularLocation>
        <location evidence="1">Membrane</location>
        <topology evidence="1">Multi-pass membrane protein</topology>
    </subcellularLocation>
</comment>
<dbReference type="PIRSF" id="PIRSF006298">
    <property type="entry name" value="GtrA_prd"/>
    <property type="match status" value="1"/>
</dbReference>
<evidence type="ECO:0000256" key="1">
    <source>
        <dbReference type="ARBA" id="ARBA00004141"/>
    </source>
</evidence>
<accession>A0A109KQS2</accession>
<dbReference type="PANTHER" id="PTHR38459">
    <property type="entry name" value="PROPHAGE BACTOPRENOL-LINKED GLUCOSE TRANSLOCASE HOMOLOG"/>
    <property type="match status" value="1"/>
</dbReference>
<feature type="transmembrane region" description="Helical" evidence="8">
    <location>
        <begin position="5"/>
        <end position="27"/>
    </location>
</feature>
<reference evidence="10 11" key="1">
    <citation type="submission" date="2015-05" db="EMBL/GenBank/DDBJ databases">
        <title>A genomic and transcriptomic approach to investigate the blue pigment phenotype in Pseudomonas fluorescens.</title>
        <authorList>
            <person name="Andreani N.A."/>
            <person name="Cardazzo B."/>
        </authorList>
    </citation>
    <scope>NUCLEOTIDE SEQUENCE [LARGE SCALE GENOMIC DNA]</scope>
    <source>
        <strain evidence="10 11">Ps_40</strain>
    </source>
</reference>
<dbReference type="RefSeq" id="WP_056791091.1">
    <property type="nucleotide sequence ID" value="NZ_LCYC01000048.1"/>
</dbReference>
<evidence type="ECO:0000313" key="10">
    <source>
        <dbReference type="EMBL" id="KWV73627.1"/>
    </source>
</evidence>
<dbReference type="PANTHER" id="PTHR38459:SF1">
    <property type="entry name" value="PROPHAGE BACTOPRENOL-LINKED GLUCOSE TRANSLOCASE HOMOLOG"/>
    <property type="match status" value="1"/>
</dbReference>
<feature type="transmembrane region" description="Helical" evidence="8">
    <location>
        <begin position="90"/>
        <end position="110"/>
    </location>
</feature>
<evidence type="ECO:0000256" key="2">
    <source>
        <dbReference type="ARBA" id="ARBA00022448"/>
    </source>
</evidence>
<dbReference type="InterPro" id="IPR016480">
    <property type="entry name" value="Glc_translocase_bactprenl-link"/>
</dbReference>
<evidence type="ECO:0000313" key="11">
    <source>
        <dbReference type="Proteomes" id="UP000063434"/>
    </source>
</evidence>
<evidence type="ECO:0000256" key="5">
    <source>
        <dbReference type="ARBA" id="ARBA00023136"/>
    </source>
</evidence>
<proteinExistence type="inferred from homology"/>
<evidence type="ECO:0000259" key="9">
    <source>
        <dbReference type="Pfam" id="PF04138"/>
    </source>
</evidence>
<dbReference type="GO" id="GO:0000271">
    <property type="term" value="P:polysaccharide biosynthetic process"/>
    <property type="evidence" value="ECO:0007669"/>
    <property type="project" value="InterPro"/>
</dbReference>
<dbReference type="PATRIC" id="fig|294.195.peg.4001"/>
<keyword evidence="4 8" id="KW-1133">Transmembrane helix</keyword>
<evidence type="ECO:0000256" key="8">
    <source>
        <dbReference type="SAM" id="Phobius"/>
    </source>
</evidence>
<dbReference type="Pfam" id="PF04138">
    <property type="entry name" value="GtrA_DPMS_TM"/>
    <property type="match status" value="1"/>
</dbReference>
<keyword evidence="5 8" id="KW-0472">Membrane</keyword>
<comment type="function">
    <text evidence="6 7">Involved in O antigen modification. Involved in the translocation of bactoprenol-linked glucose across the cytoplasmic membrane.</text>
</comment>
<evidence type="ECO:0000256" key="3">
    <source>
        <dbReference type="ARBA" id="ARBA00022692"/>
    </source>
</evidence>
<feature type="transmembrane region" description="Helical" evidence="8">
    <location>
        <begin position="39"/>
        <end position="58"/>
    </location>
</feature>
<comment type="caution">
    <text evidence="10">The sequence shown here is derived from an EMBL/GenBank/DDBJ whole genome shotgun (WGS) entry which is preliminary data.</text>
</comment>
<comment type="similarity">
    <text evidence="7">Belongs to the gtrA family.</text>
</comment>